<dbReference type="RefSeq" id="WP_008990029.1">
    <property type="nucleotide sequence ID" value="NZ_AMSG01000001.1"/>
</dbReference>
<name>K2PVK0_9FLAO</name>
<evidence type="ECO:0000313" key="3">
    <source>
        <dbReference type="EMBL" id="EKF56700.1"/>
    </source>
</evidence>
<dbReference type="GO" id="GO:0000455">
    <property type="term" value="P:enzyme-directed rRNA pseudouridine synthesis"/>
    <property type="evidence" value="ECO:0007669"/>
    <property type="project" value="TreeGrafter"/>
</dbReference>
<dbReference type="Proteomes" id="UP000007364">
    <property type="component" value="Unassembled WGS sequence"/>
</dbReference>
<evidence type="ECO:0000313" key="4">
    <source>
        <dbReference type="Proteomes" id="UP000007364"/>
    </source>
</evidence>
<organism evidence="3 4">
    <name type="scientific">Galbibacter marinus</name>
    <dbReference type="NCBI Taxonomy" id="555500"/>
    <lineage>
        <taxon>Bacteria</taxon>
        <taxon>Pseudomonadati</taxon>
        <taxon>Bacteroidota</taxon>
        <taxon>Flavobacteriia</taxon>
        <taxon>Flavobacteriales</taxon>
        <taxon>Flavobacteriaceae</taxon>
        <taxon>Galbibacter</taxon>
    </lineage>
</organism>
<comment type="caution">
    <text evidence="3">The sequence shown here is derived from an EMBL/GenBank/DDBJ whole genome shotgun (WGS) entry which is preliminary data.</text>
</comment>
<dbReference type="InterPro" id="IPR006224">
    <property type="entry name" value="PsdUridine_synth_RluA-like_CS"/>
</dbReference>
<proteinExistence type="inferred from homology"/>
<dbReference type="PROSITE" id="PS01129">
    <property type="entry name" value="PSI_RLU"/>
    <property type="match status" value="1"/>
</dbReference>
<comment type="similarity">
    <text evidence="1">Belongs to the pseudouridine synthase RluA family.</text>
</comment>
<dbReference type="Gene3D" id="3.30.2350.10">
    <property type="entry name" value="Pseudouridine synthase"/>
    <property type="match status" value="1"/>
</dbReference>
<sequence>MGIFKHAATKSALKKALKKQHITIDNIPVSSATYIYGGETIVLTTPLAPQNIKDPKISFDIIYEDQFLAAIVKPSGVLVSGNKFKTIANSLAHRLTKSDLPEACIAQPVHRLDFGTSGILLCGKTRSSIRELNKMFEHKLMSKSYYAITAGEMPGSGHISTPIDGKEALSLFQVIERIDSKKYNCLNLVKLNPKTGRRHQLRKHLAGINHPILGDRDYGIDHISSQAQGLYLHSYSLEFIHPFTMEKQSLIAPIPKRFKKWFKKAQY</sequence>
<protein>
    <submittedName>
        <fullName evidence="3">23S RNA-specific pseudouridylate synthase</fullName>
    </submittedName>
</protein>
<evidence type="ECO:0000259" key="2">
    <source>
        <dbReference type="Pfam" id="PF00849"/>
    </source>
</evidence>
<dbReference type="SUPFAM" id="SSF55120">
    <property type="entry name" value="Pseudouridine synthase"/>
    <property type="match status" value="1"/>
</dbReference>
<dbReference type="EMBL" id="AMSG01000001">
    <property type="protein sequence ID" value="EKF56700.1"/>
    <property type="molecule type" value="Genomic_DNA"/>
</dbReference>
<dbReference type="GO" id="GO:0003723">
    <property type="term" value="F:RNA binding"/>
    <property type="evidence" value="ECO:0007669"/>
    <property type="project" value="InterPro"/>
</dbReference>
<accession>K2PVK0</accession>
<dbReference type="GO" id="GO:0009982">
    <property type="term" value="F:pseudouridine synthase activity"/>
    <property type="evidence" value="ECO:0007669"/>
    <property type="project" value="InterPro"/>
</dbReference>
<dbReference type="eggNOG" id="COG0564">
    <property type="taxonomic scope" value="Bacteria"/>
</dbReference>
<feature type="domain" description="Pseudouridine synthase RsuA/RluA-like" evidence="2">
    <location>
        <begin position="70"/>
        <end position="206"/>
    </location>
</feature>
<gene>
    <name evidence="3" type="ORF">I215_00760</name>
</gene>
<dbReference type="STRING" id="555500.I215_00760"/>
<dbReference type="InterPro" id="IPR006145">
    <property type="entry name" value="PsdUridine_synth_RsuA/RluA"/>
</dbReference>
<dbReference type="PANTHER" id="PTHR21600:SF87">
    <property type="entry name" value="RNA PSEUDOURIDYLATE SYNTHASE DOMAIN-CONTAINING PROTEIN 1"/>
    <property type="match status" value="1"/>
</dbReference>
<reference evidence="3 4" key="1">
    <citation type="journal article" date="2012" name="J. Bacteriol.">
        <title>Genome Sequence of Galbibacter marinum Type Strain ck-I2-15.</title>
        <authorList>
            <person name="Lai Q."/>
            <person name="Li C."/>
            <person name="Shao Z."/>
        </authorList>
    </citation>
    <scope>NUCLEOTIDE SEQUENCE [LARGE SCALE GENOMIC DNA]</scope>
    <source>
        <strain evidence="4">ck-I2-15</strain>
    </source>
</reference>
<dbReference type="AlphaFoldDB" id="K2PVK0"/>
<dbReference type="InterPro" id="IPR020103">
    <property type="entry name" value="PsdUridine_synth_cat_dom_sf"/>
</dbReference>
<keyword evidence="4" id="KW-1185">Reference proteome</keyword>
<dbReference type="InterPro" id="IPR050188">
    <property type="entry name" value="RluA_PseudoU_synthase"/>
</dbReference>
<dbReference type="GO" id="GO:0140098">
    <property type="term" value="F:catalytic activity, acting on RNA"/>
    <property type="evidence" value="ECO:0007669"/>
    <property type="project" value="UniProtKB-ARBA"/>
</dbReference>
<evidence type="ECO:0000256" key="1">
    <source>
        <dbReference type="ARBA" id="ARBA00010876"/>
    </source>
</evidence>
<dbReference type="CDD" id="cd02869">
    <property type="entry name" value="PseudoU_synth_RluA_like"/>
    <property type="match status" value="1"/>
</dbReference>
<dbReference type="Pfam" id="PF00849">
    <property type="entry name" value="PseudoU_synth_2"/>
    <property type="match status" value="1"/>
</dbReference>
<dbReference type="PANTHER" id="PTHR21600">
    <property type="entry name" value="MITOCHONDRIAL RNA PSEUDOURIDINE SYNTHASE"/>
    <property type="match status" value="1"/>
</dbReference>